<dbReference type="RefSeq" id="WP_204059218.1">
    <property type="nucleotide sequence ID" value="NZ_BAAAGP010000042.1"/>
</dbReference>
<organism evidence="3 4">
    <name type="scientific">Microbispora corallina</name>
    <dbReference type="NCBI Taxonomy" id="83302"/>
    <lineage>
        <taxon>Bacteria</taxon>
        <taxon>Bacillati</taxon>
        <taxon>Actinomycetota</taxon>
        <taxon>Actinomycetes</taxon>
        <taxon>Streptosporangiales</taxon>
        <taxon>Streptosporangiaceae</taxon>
        <taxon>Microbispora</taxon>
    </lineage>
</organism>
<dbReference type="Proteomes" id="UP000603904">
    <property type="component" value="Unassembled WGS sequence"/>
</dbReference>
<feature type="compositionally biased region" description="Low complexity" evidence="1">
    <location>
        <begin position="238"/>
        <end position="254"/>
    </location>
</feature>
<feature type="compositionally biased region" description="Low complexity" evidence="1">
    <location>
        <begin position="283"/>
        <end position="300"/>
    </location>
</feature>
<name>A0ABQ4G4A8_9ACTN</name>
<keyword evidence="2" id="KW-1133">Transmembrane helix</keyword>
<keyword evidence="2" id="KW-0812">Transmembrane</keyword>
<evidence type="ECO:0000256" key="1">
    <source>
        <dbReference type="SAM" id="MobiDB-lite"/>
    </source>
</evidence>
<dbReference type="EMBL" id="BOOC01000027">
    <property type="protein sequence ID" value="GIH41910.1"/>
    <property type="molecule type" value="Genomic_DNA"/>
</dbReference>
<protein>
    <recommendedName>
        <fullName evidence="5">SAF domain-containing protein</fullName>
    </recommendedName>
</protein>
<evidence type="ECO:0000313" key="3">
    <source>
        <dbReference type="EMBL" id="GIH41910.1"/>
    </source>
</evidence>
<sequence>MRVTDQPPFRSPEAQRLADQTPQKPAGPARRLPVSPRERKPALAALAVLLIVGGALLTVTLVLRSGDRVSAIEIKERVGAGQLIPLSALKEVQIAQDGPGFVYWSAAQEMTRYYAAVDLVPGTLLNQNMISSSSAELVPGRAVVGLSLKSGQVPPGLEAGQRVQVIYVPGENGEGQPKVLAHSALVNSVSGADPTTGGGNVSVSVVVSDTASPIIAAWASSGRIALAYLPGAGPSTQADVSPSPEASASPGAQPTATAKRRKETAPPTPPPAVNQPTGQPTQPTSRATTAKPTSKASATPGGLVDGQG</sequence>
<evidence type="ECO:0000256" key="2">
    <source>
        <dbReference type="SAM" id="Phobius"/>
    </source>
</evidence>
<keyword evidence="4" id="KW-1185">Reference proteome</keyword>
<feature type="region of interest" description="Disordered" evidence="1">
    <location>
        <begin position="1"/>
        <end position="36"/>
    </location>
</feature>
<reference evidence="3 4" key="1">
    <citation type="submission" date="2021-01" db="EMBL/GenBank/DDBJ databases">
        <title>Whole genome shotgun sequence of Microbispora corallina NBRC 16416.</title>
        <authorList>
            <person name="Komaki H."/>
            <person name="Tamura T."/>
        </authorList>
    </citation>
    <scope>NUCLEOTIDE SEQUENCE [LARGE SCALE GENOMIC DNA]</scope>
    <source>
        <strain evidence="3 4">NBRC 16416</strain>
    </source>
</reference>
<evidence type="ECO:0000313" key="4">
    <source>
        <dbReference type="Proteomes" id="UP000603904"/>
    </source>
</evidence>
<evidence type="ECO:0008006" key="5">
    <source>
        <dbReference type="Google" id="ProtNLM"/>
    </source>
</evidence>
<proteinExistence type="predicted"/>
<gene>
    <name evidence="3" type="ORF">Mco01_49100</name>
</gene>
<keyword evidence="2" id="KW-0472">Membrane</keyword>
<accession>A0ABQ4G4A8</accession>
<feature type="region of interest" description="Disordered" evidence="1">
    <location>
        <begin position="233"/>
        <end position="308"/>
    </location>
</feature>
<comment type="caution">
    <text evidence="3">The sequence shown here is derived from an EMBL/GenBank/DDBJ whole genome shotgun (WGS) entry which is preliminary data.</text>
</comment>
<feature type="transmembrane region" description="Helical" evidence="2">
    <location>
        <begin position="42"/>
        <end position="63"/>
    </location>
</feature>